<proteinExistence type="predicted"/>
<dbReference type="PANTHER" id="PTHR39608:SF2">
    <property type="entry name" value="MARVEL DOMAIN-CONTAINING PROTEIN"/>
    <property type="match status" value="1"/>
</dbReference>
<dbReference type="EMBL" id="JAPQKI010000009">
    <property type="protein sequence ID" value="KAJ5090579.1"/>
    <property type="molecule type" value="Genomic_DNA"/>
</dbReference>
<dbReference type="InterPro" id="IPR008253">
    <property type="entry name" value="Marvel"/>
</dbReference>
<accession>A0A9W9EZ63</accession>
<feature type="transmembrane region" description="Helical" evidence="5">
    <location>
        <begin position="77"/>
        <end position="100"/>
    </location>
</feature>
<sequence length="175" mass="19861">MERMQSFHSHPLGRVGWVARAVQVLSAIVVLGIIAWATRDTKTVTVIFTLVIAVLTLVVVACSTSISCIARRNKWHILVLILTDAALSYLWLTSFVFLALDFNRISCRVIRWNGETVCSRKYTAEAFAFIAFFTTLMGLTLEVFYVYYARPRAIQKEEVPHEHHLARNLDEAGLM</sequence>
<evidence type="ECO:0000256" key="1">
    <source>
        <dbReference type="ARBA" id="ARBA00004141"/>
    </source>
</evidence>
<dbReference type="RefSeq" id="XP_056472560.1">
    <property type="nucleotide sequence ID" value="XM_056621754.1"/>
</dbReference>
<comment type="caution">
    <text evidence="7">The sequence shown here is derived from an EMBL/GenBank/DDBJ whole genome shotgun (WGS) entry which is preliminary data.</text>
</comment>
<keyword evidence="2 5" id="KW-0812">Transmembrane</keyword>
<organism evidence="7 8">
    <name type="scientific">Penicillium argentinense</name>
    <dbReference type="NCBI Taxonomy" id="1131581"/>
    <lineage>
        <taxon>Eukaryota</taxon>
        <taxon>Fungi</taxon>
        <taxon>Dikarya</taxon>
        <taxon>Ascomycota</taxon>
        <taxon>Pezizomycotina</taxon>
        <taxon>Eurotiomycetes</taxon>
        <taxon>Eurotiomycetidae</taxon>
        <taxon>Eurotiales</taxon>
        <taxon>Aspergillaceae</taxon>
        <taxon>Penicillium</taxon>
    </lineage>
</organism>
<reference evidence="7" key="2">
    <citation type="journal article" date="2023" name="IMA Fungus">
        <title>Comparative genomic study of the Penicillium genus elucidates a diverse pangenome and 15 lateral gene transfer events.</title>
        <authorList>
            <person name="Petersen C."/>
            <person name="Sorensen T."/>
            <person name="Nielsen M.R."/>
            <person name="Sondergaard T.E."/>
            <person name="Sorensen J.L."/>
            <person name="Fitzpatrick D.A."/>
            <person name="Frisvad J.C."/>
            <person name="Nielsen K.L."/>
        </authorList>
    </citation>
    <scope>NUCLEOTIDE SEQUENCE</scope>
    <source>
        <strain evidence="7">IBT 30761</strain>
    </source>
</reference>
<comment type="subcellular location">
    <subcellularLocation>
        <location evidence="1">Membrane</location>
        <topology evidence="1">Multi-pass membrane protein</topology>
    </subcellularLocation>
</comment>
<dbReference type="GO" id="GO:0016020">
    <property type="term" value="C:membrane"/>
    <property type="evidence" value="ECO:0007669"/>
    <property type="project" value="UniProtKB-SubCell"/>
</dbReference>
<evidence type="ECO:0000256" key="2">
    <source>
        <dbReference type="ARBA" id="ARBA00022692"/>
    </source>
</evidence>
<dbReference type="GeneID" id="81360733"/>
<dbReference type="PANTHER" id="PTHR39608">
    <property type="entry name" value="INTEGRAL MEMBRANE PROTEIN (AFU_ORTHOLOGUE AFUA_5G08640)"/>
    <property type="match status" value="1"/>
</dbReference>
<dbReference type="Pfam" id="PF01284">
    <property type="entry name" value="MARVEL"/>
    <property type="match status" value="1"/>
</dbReference>
<gene>
    <name evidence="7" type="ORF">N7532_009263</name>
</gene>
<keyword evidence="3 5" id="KW-1133">Transmembrane helix</keyword>
<evidence type="ECO:0000256" key="4">
    <source>
        <dbReference type="ARBA" id="ARBA00023136"/>
    </source>
</evidence>
<evidence type="ECO:0000259" key="6">
    <source>
        <dbReference type="Pfam" id="PF01284"/>
    </source>
</evidence>
<keyword evidence="4 5" id="KW-0472">Membrane</keyword>
<evidence type="ECO:0000313" key="7">
    <source>
        <dbReference type="EMBL" id="KAJ5090579.1"/>
    </source>
</evidence>
<protein>
    <recommendedName>
        <fullName evidence="6">MARVEL domain-containing protein</fullName>
    </recommendedName>
</protein>
<evidence type="ECO:0000256" key="5">
    <source>
        <dbReference type="SAM" id="Phobius"/>
    </source>
</evidence>
<evidence type="ECO:0000256" key="3">
    <source>
        <dbReference type="ARBA" id="ARBA00022989"/>
    </source>
</evidence>
<dbReference type="OrthoDB" id="20872at2759"/>
<reference evidence="7" key="1">
    <citation type="submission" date="2022-11" db="EMBL/GenBank/DDBJ databases">
        <authorList>
            <person name="Petersen C."/>
        </authorList>
    </citation>
    <scope>NUCLEOTIDE SEQUENCE</scope>
    <source>
        <strain evidence="7">IBT 30761</strain>
    </source>
</reference>
<dbReference type="Proteomes" id="UP001149074">
    <property type="component" value="Unassembled WGS sequence"/>
</dbReference>
<dbReference type="AlphaFoldDB" id="A0A9W9EZ63"/>
<evidence type="ECO:0000313" key="8">
    <source>
        <dbReference type="Proteomes" id="UP001149074"/>
    </source>
</evidence>
<keyword evidence="8" id="KW-1185">Reference proteome</keyword>
<feature type="transmembrane region" description="Helical" evidence="5">
    <location>
        <begin position="21"/>
        <end position="38"/>
    </location>
</feature>
<feature type="transmembrane region" description="Helical" evidence="5">
    <location>
        <begin position="44"/>
        <end position="70"/>
    </location>
</feature>
<feature type="domain" description="MARVEL" evidence="6">
    <location>
        <begin position="18"/>
        <end position="138"/>
    </location>
</feature>
<feature type="transmembrane region" description="Helical" evidence="5">
    <location>
        <begin position="126"/>
        <end position="148"/>
    </location>
</feature>
<name>A0A9W9EZ63_9EURO</name>